<accession>W8RQH5</accession>
<organism evidence="1 2">
    <name type="scientific">Stutzerimonas stutzeri</name>
    <name type="common">Pseudomonas stutzeri</name>
    <dbReference type="NCBI Taxonomy" id="316"/>
    <lineage>
        <taxon>Bacteria</taxon>
        <taxon>Pseudomonadati</taxon>
        <taxon>Pseudomonadota</taxon>
        <taxon>Gammaproteobacteria</taxon>
        <taxon>Pseudomonadales</taxon>
        <taxon>Pseudomonadaceae</taxon>
        <taxon>Stutzerimonas</taxon>
    </lineage>
</organism>
<dbReference type="InterPro" id="IPR038695">
    <property type="entry name" value="Saro_0823-like_sf"/>
</dbReference>
<dbReference type="OrthoDB" id="5526466at2"/>
<protein>
    <recommendedName>
        <fullName evidence="3">DUF192 domain-containing protein</fullName>
    </recommendedName>
</protein>
<proteinExistence type="predicted"/>
<dbReference type="Gene3D" id="2.60.120.1140">
    <property type="entry name" value="Protein of unknown function DUF192"/>
    <property type="match status" value="1"/>
</dbReference>
<sequence length="143" mass="16198">MRIASLLLAAAAVVWIPPVSASESLLDLRVGEASLQAEYARSPDERARGLMERTELPADRGMLFRFDDVRRHCLWMKDTPLPLSAAFMDEQGRIVDIIDLEPLDKAIRCSQEPARYALEVNQGWYRQHRLGTNDHVKGIPEVD</sequence>
<dbReference type="PATRIC" id="fig|316.77.peg.791"/>
<dbReference type="KEGG" id="pstt:CH92_04010"/>
<gene>
    <name evidence="1" type="ORF">CH92_04010</name>
</gene>
<evidence type="ECO:0000313" key="2">
    <source>
        <dbReference type="Proteomes" id="UP000019522"/>
    </source>
</evidence>
<reference evidence="2" key="1">
    <citation type="journal article" date="2014" name="Genome Announc.">
        <title>Complete Genome Sequence of the Highly Transformable Pseudomonas stutzeri Strain 28a24.</title>
        <authorList>
            <person name="Smith B.A."/>
            <person name="Dougherty K.M."/>
            <person name="Baltrus D.A."/>
        </authorList>
    </citation>
    <scope>NUCLEOTIDE SEQUENCE [LARGE SCALE GENOMIC DNA]</scope>
    <source>
        <strain evidence="2">28a24</strain>
    </source>
</reference>
<dbReference type="AlphaFoldDB" id="W8RQH5"/>
<dbReference type="Proteomes" id="UP000019522">
    <property type="component" value="Chromosome"/>
</dbReference>
<dbReference type="RefSeq" id="WP_025240470.1">
    <property type="nucleotide sequence ID" value="NZ_CP007441.1"/>
</dbReference>
<dbReference type="Pfam" id="PF02643">
    <property type="entry name" value="DUF192"/>
    <property type="match status" value="1"/>
</dbReference>
<dbReference type="PANTHER" id="PTHR37953">
    <property type="entry name" value="UPF0127 PROTEIN MJ1496"/>
    <property type="match status" value="1"/>
</dbReference>
<dbReference type="EMBL" id="CP007441">
    <property type="protein sequence ID" value="AHL74296.1"/>
    <property type="molecule type" value="Genomic_DNA"/>
</dbReference>
<dbReference type="InterPro" id="IPR003795">
    <property type="entry name" value="DUF192"/>
</dbReference>
<dbReference type="PANTHER" id="PTHR37953:SF1">
    <property type="entry name" value="UPF0127 PROTEIN MJ1496"/>
    <property type="match status" value="1"/>
</dbReference>
<name>W8RQH5_STUST</name>
<evidence type="ECO:0008006" key="3">
    <source>
        <dbReference type="Google" id="ProtNLM"/>
    </source>
</evidence>
<reference evidence="1 2" key="2">
    <citation type="submission" date="2014-03" db="EMBL/GenBank/DDBJ databases">
        <authorList>
            <person name="Baltrus D."/>
            <person name="Dougherty K."/>
        </authorList>
    </citation>
    <scope>NUCLEOTIDE SEQUENCE</scope>
    <source>
        <strain evidence="1 2">28a24</strain>
    </source>
</reference>
<evidence type="ECO:0000313" key="1">
    <source>
        <dbReference type="EMBL" id="AHL74296.1"/>
    </source>
</evidence>